<gene>
    <name evidence="2" type="ORF">BST12_26825</name>
</gene>
<proteinExistence type="predicted"/>
<dbReference type="CDD" id="cd20726">
    <property type="entry name" value="CDI_toxin_BpE479_tRNase-like"/>
    <property type="match status" value="1"/>
</dbReference>
<dbReference type="AlphaFoldDB" id="A0A1W9ZAW2"/>
<evidence type="ECO:0000313" key="2">
    <source>
        <dbReference type="EMBL" id="ORA10298.1"/>
    </source>
</evidence>
<sequence>MDITTPHARELGTDPATGGCFRPREAETGLRVEAQRGISLQRSPHPGVDWVDPATGKTYDAVGNFSGQYLNVDEFLGEIRRHARKADYVPVDVSQFSAKQRTIIRRFIDGLGEPNVFIVGDYGSGR</sequence>
<reference evidence="2 3" key="1">
    <citation type="submission" date="2017-02" db="EMBL/GenBank/DDBJ databases">
        <title>The new phylogeny of genus Mycobacterium.</title>
        <authorList>
            <person name="Tortoli E."/>
            <person name="Trovato A."/>
            <person name="Cirillo D.M."/>
        </authorList>
    </citation>
    <scope>NUCLEOTIDE SEQUENCE [LARGE SCALE GENOMIC DNA]</scope>
    <source>
        <strain evidence="2 3">DSM 45057</strain>
    </source>
</reference>
<feature type="region of interest" description="Disordered" evidence="1">
    <location>
        <begin position="1"/>
        <end position="26"/>
    </location>
</feature>
<protein>
    <submittedName>
        <fullName evidence="2">Uncharacterized protein</fullName>
    </submittedName>
</protein>
<name>A0A1W9ZAW2_MYCAN</name>
<accession>A0A1W9ZAW2</accession>
<organism evidence="2 3">
    <name type="scientific">Mycobacterium angelicum</name>
    <dbReference type="NCBI Taxonomy" id="470074"/>
    <lineage>
        <taxon>Bacteria</taxon>
        <taxon>Bacillati</taxon>
        <taxon>Actinomycetota</taxon>
        <taxon>Actinomycetes</taxon>
        <taxon>Mycobacteriales</taxon>
        <taxon>Mycobacteriaceae</taxon>
        <taxon>Mycobacterium</taxon>
    </lineage>
</organism>
<dbReference type="EMBL" id="MVHE01000094">
    <property type="protein sequence ID" value="ORA10298.1"/>
    <property type="molecule type" value="Genomic_DNA"/>
</dbReference>
<keyword evidence="3" id="KW-1185">Reference proteome</keyword>
<evidence type="ECO:0000256" key="1">
    <source>
        <dbReference type="SAM" id="MobiDB-lite"/>
    </source>
</evidence>
<comment type="caution">
    <text evidence="2">The sequence shown here is derived from an EMBL/GenBank/DDBJ whole genome shotgun (WGS) entry which is preliminary data.</text>
</comment>
<evidence type="ECO:0000313" key="3">
    <source>
        <dbReference type="Proteomes" id="UP000192284"/>
    </source>
</evidence>
<dbReference type="Proteomes" id="UP000192284">
    <property type="component" value="Unassembled WGS sequence"/>
</dbReference>